<comment type="caution">
    <text evidence="4">The sequence shown here is derived from an EMBL/GenBank/DDBJ whole genome shotgun (WGS) entry which is preliminary data.</text>
</comment>
<keyword evidence="2 4" id="KW-0808">Transferase</keyword>
<evidence type="ECO:0000256" key="1">
    <source>
        <dbReference type="ARBA" id="ARBA00013172"/>
    </source>
</evidence>
<dbReference type="AlphaFoldDB" id="A0A9P4MAN7"/>
<evidence type="ECO:0000313" key="5">
    <source>
        <dbReference type="Proteomes" id="UP000799772"/>
    </source>
</evidence>
<accession>A0A9P4MAN7</accession>
<dbReference type="InterPro" id="IPR050559">
    <property type="entry name" value="P-Pant_transferase_sf"/>
</dbReference>
<proteinExistence type="predicted"/>
<dbReference type="Gene3D" id="3.90.470.20">
    <property type="entry name" value="4'-phosphopantetheinyl transferase domain"/>
    <property type="match status" value="2"/>
</dbReference>
<protein>
    <recommendedName>
        <fullName evidence="1">holo-[acyl-carrier-protein] synthase</fullName>
        <ecNumber evidence="1">2.7.8.7</ecNumber>
    </recommendedName>
</protein>
<dbReference type="GO" id="GO:0019878">
    <property type="term" value="P:lysine biosynthetic process via aminoadipic acid"/>
    <property type="evidence" value="ECO:0007669"/>
    <property type="project" value="TreeGrafter"/>
</dbReference>
<reference evidence="4" key="1">
    <citation type="journal article" date="2020" name="Stud. Mycol.">
        <title>101 Dothideomycetes genomes: a test case for predicting lifestyles and emergence of pathogens.</title>
        <authorList>
            <person name="Haridas S."/>
            <person name="Albert R."/>
            <person name="Binder M."/>
            <person name="Bloem J."/>
            <person name="Labutti K."/>
            <person name="Salamov A."/>
            <person name="Andreopoulos B."/>
            <person name="Baker S."/>
            <person name="Barry K."/>
            <person name="Bills G."/>
            <person name="Bluhm B."/>
            <person name="Cannon C."/>
            <person name="Castanera R."/>
            <person name="Culley D."/>
            <person name="Daum C."/>
            <person name="Ezra D."/>
            <person name="Gonzalez J."/>
            <person name="Henrissat B."/>
            <person name="Kuo A."/>
            <person name="Liang C."/>
            <person name="Lipzen A."/>
            <person name="Lutzoni F."/>
            <person name="Magnuson J."/>
            <person name="Mondo S."/>
            <person name="Nolan M."/>
            <person name="Ohm R."/>
            <person name="Pangilinan J."/>
            <person name="Park H.-J."/>
            <person name="Ramirez L."/>
            <person name="Alfaro M."/>
            <person name="Sun H."/>
            <person name="Tritt A."/>
            <person name="Yoshinaga Y."/>
            <person name="Zwiers L.-H."/>
            <person name="Turgeon B."/>
            <person name="Goodwin S."/>
            <person name="Spatafora J."/>
            <person name="Crous P."/>
            <person name="Grigoriev I."/>
        </authorList>
    </citation>
    <scope>NUCLEOTIDE SEQUENCE</scope>
    <source>
        <strain evidence="4">CBS 133067</strain>
    </source>
</reference>
<evidence type="ECO:0000256" key="2">
    <source>
        <dbReference type="ARBA" id="ARBA00022679"/>
    </source>
</evidence>
<feature type="domain" description="4'-phosphopantetheinyl transferase N-terminal" evidence="3">
    <location>
        <begin position="24"/>
        <end position="111"/>
    </location>
</feature>
<dbReference type="GO" id="GO:0000287">
    <property type="term" value="F:magnesium ion binding"/>
    <property type="evidence" value="ECO:0007669"/>
    <property type="project" value="InterPro"/>
</dbReference>
<dbReference type="EC" id="2.7.8.7" evidence="1"/>
<evidence type="ECO:0000313" key="4">
    <source>
        <dbReference type="EMBL" id="KAF2104218.1"/>
    </source>
</evidence>
<dbReference type="PANTHER" id="PTHR12215">
    <property type="entry name" value="PHOSPHOPANTETHEINE TRANSFERASE"/>
    <property type="match status" value="1"/>
</dbReference>
<dbReference type="Pfam" id="PF22624">
    <property type="entry name" value="AASDHPPT_N"/>
    <property type="match status" value="1"/>
</dbReference>
<evidence type="ECO:0000259" key="3">
    <source>
        <dbReference type="Pfam" id="PF22624"/>
    </source>
</evidence>
<organism evidence="4 5">
    <name type="scientific">Rhizodiscina lignyota</name>
    <dbReference type="NCBI Taxonomy" id="1504668"/>
    <lineage>
        <taxon>Eukaryota</taxon>
        <taxon>Fungi</taxon>
        <taxon>Dikarya</taxon>
        <taxon>Ascomycota</taxon>
        <taxon>Pezizomycotina</taxon>
        <taxon>Dothideomycetes</taxon>
        <taxon>Pleosporomycetidae</taxon>
        <taxon>Aulographales</taxon>
        <taxon>Rhizodiscinaceae</taxon>
        <taxon>Rhizodiscina</taxon>
    </lineage>
</organism>
<dbReference type="GO" id="GO:0008897">
    <property type="term" value="F:holo-[acyl-carrier-protein] synthase activity"/>
    <property type="evidence" value="ECO:0007669"/>
    <property type="project" value="UniProtKB-EC"/>
</dbReference>
<dbReference type="Proteomes" id="UP000799772">
    <property type="component" value="Unassembled WGS sequence"/>
</dbReference>
<dbReference type="EMBL" id="ML978121">
    <property type="protein sequence ID" value="KAF2104218.1"/>
    <property type="molecule type" value="Genomic_DNA"/>
</dbReference>
<gene>
    <name evidence="4" type="ORF">NA57DRAFT_51061</name>
</gene>
<dbReference type="SUPFAM" id="SSF56214">
    <property type="entry name" value="4'-phosphopantetheinyl transferase"/>
    <property type="match status" value="2"/>
</dbReference>
<dbReference type="PANTHER" id="PTHR12215:SF10">
    <property type="entry name" value="L-AMINOADIPATE-SEMIALDEHYDE DEHYDROGENASE-PHOSPHOPANTETHEINYL TRANSFERASE"/>
    <property type="match status" value="1"/>
</dbReference>
<dbReference type="InterPro" id="IPR037143">
    <property type="entry name" value="4-PPantetheinyl_Trfase_dom_sf"/>
</dbReference>
<dbReference type="GO" id="GO:0005829">
    <property type="term" value="C:cytosol"/>
    <property type="evidence" value="ECO:0007669"/>
    <property type="project" value="TreeGrafter"/>
</dbReference>
<dbReference type="InterPro" id="IPR055066">
    <property type="entry name" value="AASDHPPT_N"/>
</dbReference>
<dbReference type="OrthoDB" id="26719at2759"/>
<sequence length="325" mass="36957">MPMGDDITCWLLDTRSLWKGASEELRLVSPDERDSICRKMQLQDAKMSLASALLKRAFISKTFRVPWTSIRFGRKGDPIHGKPCYIFPNGSIASVDFNVSHQAGLVALVGTRKKSVEVGVDITCVNERNDYRHIDEEGFDGFVDIYEEVFSQAELWDIKYNIESVTLLDGTEVSAEELGRHDRICRRNRDVQVTLKNGRTEQISSELIIDAKLRRFYAFYAYKEAYIKLVGEGLLATWLKALEFKNVRAPKPGTVMRCSTYGTWGEKVDDAEAWLKGRRVDDVRLWIQGLEEDVLIATAVRGASGALPDFQRVDLNQDILRLARK</sequence>
<keyword evidence="5" id="KW-1185">Reference proteome</keyword>
<name>A0A9P4MAN7_9PEZI</name>